<organism evidence="1 2">
    <name type="scientific">Amycolatopsis lexingtonensis</name>
    <dbReference type="NCBI Taxonomy" id="218822"/>
    <lineage>
        <taxon>Bacteria</taxon>
        <taxon>Bacillati</taxon>
        <taxon>Actinomycetota</taxon>
        <taxon>Actinomycetes</taxon>
        <taxon>Pseudonocardiales</taxon>
        <taxon>Pseudonocardiaceae</taxon>
        <taxon>Amycolatopsis</taxon>
    </lineage>
</organism>
<reference evidence="1 2" key="1">
    <citation type="submission" date="2020-10" db="EMBL/GenBank/DDBJ databases">
        <title>Sequencing the genomes of 1000 actinobacteria strains.</title>
        <authorList>
            <person name="Klenk H.-P."/>
        </authorList>
    </citation>
    <scope>NUCLEOTIDE SEQUENCE [LARGE SCALE GENOMIC DNA]</scope>
    <source>
        <strain evidence="1 2">DSM 44653</strain>
    </source>
</reference>
<dbReference type="EMBL" id="JADBEG010000001">
    <property type="protein sequence ID" value="MBE1501708.1"/>
    <property type="molecule type" value="Genomic_DNA"/>
</dbReference>
<proteinExistence type="predicted"/>
<comment type="caution">
    <text evidence="1">The sequence shown here is derived from an EMBL/GenBank/DDBJ whole genome shotgun (WGS) entry which is preliminary data.</text>
</comment>
<gene>
    <name evidence="1" type="ORF">H4696_008808</name>
</gene>
<name>A0ABR9IEU5_9PSEU</name>
<protein>
    <submittedName>
        <fullName evidence="1">Uncharacterized protein</fullName>
    </submittedName>
</protein>
<evidence type="ECO:0000313" key="2">
    <source>
        <dbReference type="Proteomes" id="UP000631670"/>
    </source>
</evidence>
<accession>A0ABR9IEU5</accession>
<keyword evidence="2" id="KW-1185">Reference proteome</keyword>
<sequence length="152" mass="15353">MPAAGVVGVTGPGVWPVRVRLARSSVALLVADARAAAEAWLGCADVVLTGVHGSRGAAAAAIRRATGRYPGAAVALGWSGDGVVVAGTRSAVVGEFPGPRIAELGVQPPGFGAVLAGVLEVVVPGLQLGERGEDFGGVERRIERADHFQRVE</sequence>
<evidence type="ECO:0000313" key="1">
    <source>
        <dbReference type="EMBL" id="MBE1501708.1"/>
    </source>
</evidence>
<dbReference type="Proteomes" id="UP000631670">
    <property type="component" value="Unassembled WGS sequence"/>
</dbReference>